<keyword evidence="1" id="KW-0732">Signal</keyword>
<name>A0A9P9AHH2_9PEZI</name>
<evidence type="ECO:0000313" key="2">
    <source>
        <dbReference type="EMBL" id="KAH6695463.1"/>
    </source>
</evidence>
<evidence type="ECO:0000256" key="1">
    <source>
        <dbReference type="SAM" id="SignalP"/>
    </source>
</evidence>
<proteinExistence type="predicted"/>
<reference evidence="2" key="1">
    <citation type="journal article" date="2021" name="Nat. Commun.">
        <title>Genetic determinants of endophytism in the Arabidopsis root mycobiome.</title>
        <authorList>
            <person name="Mesny F."/>
            <person name="Miyauchi S."/>
            <person name="Thiergart T."/>
            <person name="Pickel B."/>
            <person name="Atanasova L."/>
            <person name="Karlsson M."/>
            <person name="Huettel B."/>
            <person name="Barry K.W."/>
            <person name="Haridas S."/>
            <person name="Chen C."/>
            <person name="Bauer D."/>
            <person name="Andreopoulos W."/>
            <person name="Pangilinan J."/>
            <person name="LaButti K."/>
            <person name="Riley R."/>
            <person name="Lipzen A."/>
            <person name="Clum A."/>
            <person name="Drula E."/>
            <person name="Henrissat B."/>
            <person name="Kohler A."/>
            <person name="Grigoriev I.V."/>
            <person name="Martin F.M."/>
            <person name="Hacquard S."/>
        </authorList>
    </citation>
    <scope>NUCLEOTIDE SEQUENCE</scope>
    <source>
        <strain evidence="2">MPI-SDFR-AT-0117</strain>
    </source>
</reference>
<evidence type="ECO:0000313" key="3">
    <source>
        <dbReference type="Proteomes" id="UP000770015"/>
    </source>
</evidence>
<dbReference type="AlphaFoldDB" id="A0A9P9AHH2"/>
<organism evidence="2 3">
    <name type="scientific">Plectosphaerella plurivora</name>
    <dbReference type="NCBI Taxonomy" id="936078"/>
    <lineage>
        <taxon>Eukaryota</taxon>
        <taxon>Fungi</taxon>
        <taxon>Dikarya</taxon>
        <taxon>Ascomycota</taxon>
        <taxon>Pezizomycotina</taxon>
        <taxon>Sordariomycetes</taxon>
        <taxon>Hypocreomycetidae</taxon>
        <taxon>Glomerellales</taxon>
        <taxon>Plectosphaerellaceae</taxon>
        <taxon>Plectosphaerella</taxon>
    </lineage>
</organism>
<feature type="chain" id="PRO_5040445122" evidence="1">
    <location>
        <begin position="19"/>
        <end position="124"/>
    </location>
</feature>
<dbReference type="OrthoDB" id="439917at2759"/>
<sequence>MKVTSLFLALALAHSACGKGQNCVSGSCKTPDPLCAFGLYRCGTSCVSKLLDPNNCGACGKAVCNGQCTDITQDKNNCGSCGKVDQSLTEWHPVYVRPEVFIGVVPAEHTYLHGSSGALRLDMC</sequence>
<dbReference type="EMBL" id="JAGSXJ010000002">
    <property type="protein sequence ID" value="KAH6695463.1"/>
    <property type="molecule type" value="Genomic_DNA"/>
</dbReference>
<keyword evidence="3" id="KW-1185">Reference proteome</keyword>
<accession>A0A9P9AHH2</accession>
<comment type="caution">
    <text evidence="2">The sequence shown here is derived from an EMBL/GenBank/DDBJ whole genome shotgun (WGS) entry which is preliminary data.</text>
</comment>
<protein>
    <submittedName>
        <fullName evidence="2">Uncharacterized protein</fullName>
    </submittedName>
</protein>
<feature type="signal peptide" evidence="1">
    <location>
        <begin position="1"/>
        <end position="18"/>
    </location>
</feature>
<dbReference type="Proteomes" id="UP000770015">
    <property type="component" value="Unassembled WGS sequence"/>
</dbReference>
<gene>
    <name evidence="2" type="ORF">F5X68DRAFT_186924</name>
</gene>